<dbReference type="PANTHER" id="PTHR33542">
    <property type="entry name" value="SIROHYDROCHLORIN FERROCHELATASE, CHLOROPLASTIC"/>
    <property type="match status" value="1"/>
</dbReference>
<dbReference type="Gene3D" id="3.40.50.1400">
    <property type="match status" value="2"/>
</dbReference>
<dbReference type="PANTHER" id="PTHR33542:SF3">
    <property type="entry name" value="SIROHYDROCHLORIN FERROCHELATASE, CHLOROPLASTIC"/>
    <property type="match status" value="1"/>
</dbReference>
<evidence type="ECO:0000313" key="4">
    <source>
        <dbReference type="Proteomes" id="UP001258181"/>
    </source>
</evidence>
<dbReference type="InterPro" id="IPR050963">
    <property type="entry name" value="Sirohydro_Cobaltochel/CbiX"/>
</dbReference>
<dbReference type="Proteomes" id="UP001258181">
    <property type="component" value="Unassembled WGS sequence"/>
</dbReference>
<keyword evidence="1" id="KW-0479">Metal-binding</keyword>
<evidence type="ECO:0000256" key="1">
    <source>
        <dbReference type="ARBA" id="ARBA00022723"/>
    </source>
</evidence>
<proteinExistence type="predicted"/>
<keyword evidence="2 3" id="KW-0456">Lyase</keyword>
<organism evidence="3 4">
    <name type="scientific">Fictibacillus barbaricus</name>
    <dbReference type="NCBI Taxonomy" id="182136"/>
    <lineage>
        <taxon>Bacteria</taxon>
        <taxon>Bacillati</taxon>
        <taxon>Bacillota</taxon>
        <taxon>Bacilli</taxon>
        <taxon>Bacillales</taxon>
        <taxon>Fictibacillaceae</taxon>
        <taxon>Fictibacillus</taxon>
    </lineage>
</organism>
<gene>
    <name evidence="3" type="ORF">J2X07_001403</name>
</gene>
<dbReference type="EMBL" id="JAVDWA010000002">
    <property type="protein sequence ID" value="MDR7072426.1"/>
    <property type="molecule type" value="Genomic_DNA"/>
</dbReference>
<dbReference type="Pfam" id="PF01903">
    <property type="entry name" value="CbiX"/>
    <property type="match status" value="2"/>
</dbReference>
<accession>A0ABU1TZ07</accession>
<reference evidence="3 4" key="1">
    <citation type="submission" date="2023-07" db="EMBL/GenBank/DDBJ databases">
        <title>Sorghum-associated microbial communities from plants grown in Nebraska, USA.</title>
        <authorList>
            <person name="Schachtman D."/>
        </authorList>
    </citation>
    <scope>NUCLEOTIDE SEQUENCE [LARGE SCALE GENOMIC DNA]</scope>
    <source>
        <strain evidence="3 4">BE211</strain>
    </source>
</reference>
<keyword evidence="4" id="KW-1185">Reference proteome</keyword>
<dbReference type="EC" id="4.99.1.4" evidence="3"/>
<evidence type="ECO:0000313" key="3">
    <source>
        <dbReference type="EMBL" id="MDR7072426.1"/>
    </source>
</evidence>
<protein>
    <submittedName>
        <fullName evidence="3">Sirohydrochlorin ferrochelatase</fullName>
        <ecNumber evidence="3">4.99.1.4</ecNumber>
    </submittedName>
</protein>
<dbReference type="GO" id="GO:0051266">
    <property type="term" value="F:sirohydrochlorin ferrochelatase activity"/>
    <property type="evidence" value="ECO:0007669"/>
    <property type="project" value="UniProtKB-EC"/>
</dbReference>
<comment type="caution">
    <text evidence="3">The sequence shown here is derived from an EMBL/GenBank/DDBJ whole genome shotgun (WGS) entry which is preliminary data.</text>
</comment>
<dbReference type="InterPro" id="IPR002762">
    <property type="entry name" value="CbiX-like"/>
</dbReference>
<dbReference type="CDD" id="cd03414">
    <property type="entry name" value="CbiX_SirB_C"/>
    <property type="match status" value="1"/>
</dbReference>
<dbReference type="SUPFAM" id="SSF53800">
    <property type="entry name" value="Chelatase"/>
    <property type="match status" value="1"/>
</dbReference>
<sequence>MQALLLICHGSRLKEGSEQAKSFVQQCIESIDTPIKEICFLELAEPSIKEGFETCIKKGATKIAVVPVLLLSANHSKRDIPDELIKLRNQYPAVEITYGRPFGVHESISDLLWEKINNKVSSLKDTSHVLLIGRGSSDPDVKRDLELIAKQLRERYRVPQIQACFLTGSKPRFEDALTKIQEACDQVVIVPYLLFTGLLLKGINKTINEYKGHNEKEIMICEALGYHPILRKVLETRINETLNDKERNAFVPRSLKSYKQISGDSRWR</sequence>
<name>A0ABU1TZ07_9BACL</name>
<evidence type="ECO:0000256" key="2">
    <source>
        <dbReference type="ARBA" id="ARBA00023239"/>
    </source>
</evidence>
<dbReference type="RefSeq" id="WP_310257728.1">
    <property type="nucleotide sequence ID" value="NZ_JAVDWA010000002.1"/>
</dbReference>
<dbReference type="CDD" id="cd03416">
    <property type="entry name" value="CbiX_SirB_N"/>
    <property type="match status" value="1"/>
</dbReference>